<sequence>MEKPTIVPKVKHTIESISHSDKVCGKQDKTTNIIAAQTIGKPIMEMSNRLFLWYLSLYDCMGCRFASKLQAIGGKSNTYKSVF</sequence>
<dbReference type="EMBL" id="QGNZ01000002">
    <property type="protein sequence ID" value="PWS27809.1"/>
    <property type="molecule type" value="Genomic_DNA"/>
</dbReference>
<organism evidence="1 2">
    <name type="scientific">Pedobacter yonginense</name>
    <dbReference type="NCBI Taxonomy" id="651869"/>
    <lineage>
        <taxon>Bacteria</taxon>
        <taxon>Pseudomonadati</taxon>
        <taxon>Bacteroidota</taxon>
        <taxon>Sphingobacteriia</taxon>
        <taxon>Sphingobacteriales</taxon>
        <taxon>Sphingobacteriaceae</taxon>
        <taxon>Pedobacter</taxon>
    </lineage>
</organism>
<dbReference type="Proteomes" id="UP000245379">
    <property type="component" value="Unassembled WGS sequence"/>
</dbReference>
<evidence type="ECO:0000313" key="1">
    <source>
        <dbReference type="EMBL" id="PWS27809.1"/>
    </source>
</evidence>
<keyword evidence="2" id="KW-1185">Reference proteome</keyword>
<dbReference type="AlphaFoldDB" id="A0A317EPA4"/>
<protein>
    <submittedName>
        <fullName evidence="1">Uncharacterized protein</fullName>
    </submittedName>
</protein>
<proteinExistence type="predicted"/>
<comment type="caution">
    <text evidence="1">The sequence shown here is derived from an EMBL/GenBank/DDBJ whole genome shotgun (WGS) entry which is preliminary data.</text>
</comment>
<gene>
    <name evidence="1" type="ORF">DHW03_09540</name>
</gene>
<name>A0A317EPA4_9SPHI</name>
<accession>A0A317EPA4</accession>
<reference evidence="1 2" key="1">
    <citation type="submission" date="2018-05" db="EMBL/GenBank/DDBJ databases">
        <title>Pedobacter paludis sp. nov., isolated from wetland soil.</title>
        <authorList>
            <person name="Zhang Y."/>
            <person name="Wang G."/>
        </authorList>
    </citation>
    <scope>NUCLEOTIDE SEQUENCE [LARGE SCALE GENOMIC DNA]</scope>
    <source>
        <strain evidence="1 2">KCTC22721</strain>
    </source>
</reference>
<evidence type="ECO:0000313" key="2">
    <source>
        <dbReference type="Proteomes" id="UP000245379"/>
    </source>
</evidence>